<dbReference type="EC" id="1.13.11.3" evidence="5"/>
<evidence type="ECO:0000313" key="5">
    <source>
        <dbReference type="EMBL" id="MBB6469098.1"/>
    </source>
</evidence>
<proteinExistence type="inferred from homology"/>
<keyword evidence="3 5" id="KW-0560">Oxidoreductase</keyword>
<evidence type="ECO:0000256" key="1">
    <source>
        <dbReference type="ARBA" id="ARBA00007825"/>
    </source>
</evidence>
<dbReference type="PANTHER" id="PTHR33711:SF9">
    <property type="entry name" value="PROTOCATECHUATE 3,4-DIOXYGENASE ALPHA CHAIN"/>
    <property type="match status" value="1"/>
</dbReference>
<dbReference type="InterPro" id="IPR050770">
    <property type="entry name" value="Intradiol_RC_Dioxygenase"/>
</dbReference>
<organism evidence="5 6">
    <name type="scientific">Aminobacter carboxidus</name>
    <dbReference type="NCBI Taxonomy" id="376165"/>
    <lineage>
        <taxon>Bacteria</taxon>
        <taxon>Pseudomonadati</taxon>
        <taxon>Pseudomonadota</taxon>
        <taxon>Alphaproteobacteria</taxon>
        <taxon>Hyphomicrobiales</taxon>
        <taxon>Phyllobacteriaceae</taxon>
        <taxon>Aminobacter</taxon>
    </lineage>
</organism>
<dbReference type="InterPro" id="IPR012786">
    <property type="entry name" value="Protocat_dOase_a"/>
</dbReference>
<dbReference type="PANTHER" id="PTHR33711">
    <property type="entry name" value="DIOXYGENASE, PUTATIVE (AFU_ORTHOLOGUE AFUA_2G02910)-RELATED"/>
    <property type="match status" value="1"/>
</dbReference>
<dbReference type="Gene3D" id="2.60.130.10">
    <property type="entry name" value="Aromatic compound dioxygenase"/>
    <property type="match status" value="1"/>
</dbReference>
<evidence type="ECO:0000256" key="3">
    <source>
        <dbReference type="ARBA" id="ARBA00023002"/>
    </source>
</evidence>
<reference evidence="5 6" key="1">
    <citation type="submission" date="2020-08" db="EMBL/GenBank/DDBJ databases">
        <title>Genomic Encyclopedia of Type Strains, Phase IV (KMG-IV): sequencing the most valuable type-strain genomes for metagenomic binning, comparative biology and taxonomic classification.</title>
        <authorList>
            <person name="Goeker M."/>
        </authorList>
    </citation>
    <scope>NUCLEOTIDE SEQUENCE [LARGE SCALE GENOMIC DNA]</scope>
    <source>
        <strain evidence="5 6">DSM 17454</strain>
    </source>
</reference>
<dbReference type="PROSITE" id="PS00083">
    <property type="entry name" value="INTRADIOL_DIOXYGENAS"/>
    <property type="match status" value="1"/>
</dbReference>
<dbReference type="EMBL" id="JACHGI010000014">
    <property type="protein sequence ID" value="MBB6469098.1"/>
    <property type="molecule type" value="Genomic_DNA"/>
</dbReference>
<dbReference type="InterPro" id="IPR015889">
    <property type="entry name" value="Intradiol_dOase_core"/>
</dbReference>
<dbReference type="GO" id="GO:0018578">
    <property type="term" value="F:protocatechuate 3,4-dioxygenase activity"/>
    <property type="evidence" value="ECO:0007669"/>
    <property type="project" value="UniProtKB-EC"/>
</dbReference>
<sequence>MPTDEQHIITPSQTVGPFYAYCLTPFEYDFPPLASGILATDDAVGARVIIKGRLLDGDGAPVPDGMIEVWQPDGEGRFAGQHPALKNSKFTGFGRTACDEQGWFTIETVKPGRVPLTNGELQAPHIAVSIFGKGLNRQLYTRIYFEDESSNLEDPVMALVPNDLRTRLIAKACFAGGYQITFKLQGEDESVFFAV</sequence>
<dbReference type="GO" id="GO:0008199">
    <property type="term" value="F:ferric iron binding"/>
    <property type="evidence" value="ECO:0007669"/>
    <property type="project" value="InterPro"/>
</dbReference>
<evidence type="ECO:0000313" key="6">
    <source>
        <dbReference type="Proteomes" id="UP000532373"/>
    </source>
</evidence>
<name>A0A8E1WIK3_9HYPH</name>
<accession>A0A8E1WIK3</accession>
<dbReference type="AlphaFoldDB" id="A0A8E1WIK3"/>
<gene>
    <name evidence="5" type="ORF">HNQ96_004987</name>
</gene>
<evidence type="ECO:0000259" key="4">
    <source>
        <dbReference type="PROSITE" id="PS00083"/>
    </source>
</evidence>
<protein>
    <submittedName>
        <fullName evidence="5">Protocatechuate 3,4-dioxygenase alpha subunit</fullName>
        <ecNumber evidence="5">1.13.11.3</ecNumber>
    </submittedName>
</protein>
<comment type="caution">
    <text evidence="5">The sequence shown here is derived from an EMBL/GenBank/DDBJ whole genome shotgun (WGS) entry which is preliminary data.</text>
</comment>
<evidence type="ECO:0000256" key="2">
    <source>
        <dbReference type="ARBA" id="ARBA00022964"/>
    </source>
</evidence>
<dbReference type="RefSeq" id="WP_184772178.1">
    <property type="nucleotide sequence ID" value="NZ_JACHGI010000014.1"/>
</dbReference>
<dbReference type="CDD" id="cd03463">
    <property type="entry name" value="3_4-PCD_alpha"/>
    <property type="match status" value="1"/>
</dbReference>
<dbReference type="SUPFAM" id="SSF49482">
    <property type="entry name" value="Aromatic compound dioxygenase"/>
    <property type="match status" value="1"/>
</dbReference>
<feature type="domain" description="Intradiol ring-cleavage dioxygenases" evidence="4">
    <location>
        <begin position="50"/>
        <end position="78"/>
    </location>
</feature>
<keyword evidence="2" id="KW-0223">Dioxygenase</keyword>
<comment type="similarity">
    <text evidence="1">Belongs to the intradiol ring-cleavage dioxygenase family.</text>
</comment>
<dbReference type="Proteomes" id="UP000532373">
    <property type="component" value="Unassembled WGS sequence"/>
</dbReference>
<dbReference type="NCBIfam" id="TIGR02423">
    <property type="entry name" value="protocat_alph"/>
    <property type="match status" value="1"/>
</dbReference>
<dbReference type="Pfam" id="PF00775">
    <property type="entry name" value="Dioxygenase_C"/>
    <property type="match status" value="1"/>
</dbReference>
<dbReference type="InterPro" id="IPR000627">
    <property type="entry name" value="Intradiol_dOase_C"/>
</dbReference>